<feature type="compositionally biased region" description="Acidic residues" evidence="6">
    <location>
        <begin position="734"/>
        <end position="754"/>
    </location>
</feature>
<evidence type="ECO:0000313" key="10">
    <source>
        <dbReference type="EMBL" id="CAI9744346.1"/>
    </source>
</evidence>
<accession>A0AA36C165</accession>
<evidence type="ECO:0000259" key="7">
    <source>
        <dbReference type="PROSITE" id="PS50021"/>
    </source>
</evidence>
<protein>
    <submittedName>
        <fullName evidence="10">Domain-binding 1-like isoform X4</fullName>
    </submittedName>
</protein>
<dbReference type="PROSITE" id="PS51840">
    <property type="entry name" value="C2_NT"/>
    <property type="match status" value="1"/>
</dbReference>
<feature type="compositionally biased region" description="Polar residues" evidence="6">
    <location>
        <begin position="638"/>
        <end position="654"/>
    </location>
</feature>
<evidence type="ECO:0000256" key="6">
    <source>
        <dbReference type="SAM" id="MobiDB-lite"/>
    </source>
</evidence>
<dbReference type="PROSITE" id="PS51848">
    <property type="entry name" value="BMERB"/>
    <property type="match status" value="1"/>
</dbReference>
<dbReference type="Pfam" id="PF12130">
    <property type="entry name" value="bMERB_dom"/>
    <property type="match status" value="1"/>
</dbReference>
<evidence type="ECO:0000256" key="5">
    <source>
        <dbReference type="SAM" id="Coils"/>
    </source>
</evidence>
<proteinExistence type="predicted"/>
<feature type="compositionally biased region" description="Basic and acidic residues" evidence="6">
    <location>
        <begin position="794"/>
        <end position="809"/>
    </location>
</feature>
<dbReference type="PROSITE" id="PS50021">
    <property type="entry name" value="CH"/>
    <property type="match status" value="1"/>
</dbReference>
<name>A0AA36C165_OCTVU</name>
<dbReference type="Pfam" id="PF00307">
    <property type="entry name" value="CH"/>
    <property type="match status" value="1"/>
</dbReference>
<organism evidence="10 11">
    <name type="scientific">Octopus vulgaris</name>
    <name type="common">Common octopus</name>
    <dbReference type="NCBI Taxonomy" id="6645"/>
    <lineage>
        <taxon>Eukaryota</taxon>
        <taxon>Metazoa</taxon>
        <taxon>Spiralia</taxon>
        <taxon>Lophotrochozoa</taxon>
        <taxon>Mollusca</taxon>
        <taxon>Cephalopoda</taxon>
        <taxon>Coleoidea</taxon>
        <taxon>Octopodiformes</taxon>
        <taxon>Octopoda</taxon>
        <taxon>Incirrata</taxon>
        <taxon>Octopodidae</taxon>
        <taxon>Octopus</taxon>
    </lineage>
</organism>
<feature type="compositionally biased region" description="Polar residues" evidence="6">
    <location>
        <begin position="290"/>
        <end position="320"/>
    </location>
</feature>
<evidence type="ECO:0000259" key="8">
    <source>
        <dbReference type="PROSITE" id="PS51840"/>
    </source>
</evidence>
<dbReference type="Proteomes" id="UP001162480">
    <property type="component" value="Chromosome 30"/>
</dbReference>
<evidence type="ECO:0000256" key="3">
    <source>
        <dbReference type="ARBA" id="ARBA00022753"/>
    </source>
</evidence>
<dbReference type="InterPro" id="IPR019448">
    <property type="entry name" value="NT-C2"/>
</dbReference>
<dbReference type="Gene3D" id="1.10.418.10">
    <property type="entry name" value="Calponin-like domain"/>
    <property type="match status" value="1"/>
</dbReference>
<feature type="region of interest" description="Disordered" evidence="6">
    <location>
        <begin position="565"/>
        <end position="596"/>
    </location>
</feature>
<dbReference type="InterPro" id="IPR036872">
    <property type="entry name" value="CH_dom_sf"/>
</dbReference>
<feature type="coiled-coil region" evidence="5">
    <location>
        <begin position="969"/>
        <end position="1003"/>
    </location>
</feature>
<dbReference type="InterPro" id="IPR050540">
    <property type="entry name" value="F-actin_Monoox_Mical"/>
</dbReference>
<keyword evidence="2" id="KW-0597">Phosphoprotein</keyword>
<reference evidence="10" key="1">
    <citation type="submission" date="2023-08" db="EMBL/GenBank/DDBJ databases">
        <authorList>
            <person name="Alioto T."/>
            <person name="Alioto T."/>
            <person name="Gomez Garrido J."/>
        </authorList>
    </citation>
    <scope>NUCLEOTIDE SEQUENCE</scope>
</reference>
<dbReference type="CDD" id="cd21198">
    <property type="entry name" value="CH_EHBP"/>
    <property type="match status" value="1"/>
</dbReference>
<feature type="compositionally biased region" description="Low complexity" evidence="6">
    <location>
        <begin position="407"/>
        <end position="420"/>
    </location>
</feature>
<gene>
    <name evidence="10" type="ORF">OCTVUL_1B015894</name>
</gene>
<dbReference type="AlphaFoldDB" id="A0AA36C165"/>
<dbReference type="SUPFAM" id="SSF47576">
    <property type="entry name" value="Calponin-homology domain, CH-domain"/>
    <property type="match status" value="1"/>
</dbReference>
<dbReference type="GO" id="GO:0005768">
    <property type="term" value="C:endosome"/>
    <property type="evidence" value="ECO:0007669"/>
    <property type="project" value="UniProtKB-SubCell"/>
</dbReference>
<keyword evidence="11" id="KW-1185">Reference proteome</keyword>
<evidence type="ECO:0000256" key="2">
    <source>
        <dbReference type="ARBA" id="ARBA00022553"/>
    </source>
</evidence>
<feature type="domain" description="C2 NT-type" evidence="8">
    <location>
        <begin position="7"/>
        <end position="157"/>
    </location>
</feature>
<feature type="compositionally biased region" description="Polar residues" evidence="6">
    <location>
        <begin position="905"/>
        <end position="915"/>
    </location>
</feature>
<dbReference type="PANTHER" id="PTHR23167">
    <property type="entry name" value="CALPONIN HOMOLOGY DOMAIN-CONTAINING PROTEIN DDB_G0272472-RELATED"/>
    <property type="match status" value="1"/>
</dbReference>
<feature type="domain" description="Calponin-homology (CH)" evidence="7">
    <location>
        <begin position="417"/>
        <end position="522"/>
    </location>
</feature>
<dbReference type="SMART" id="SM00033">
    <property type="entry name" value="CH"/>
    <property type="match status" value="1"/>
</dbReference>
<keyword evidence="3" id="KW-0967">Endosome</keyword>
<dbReference type="InterPro" id="IPR022735">
    <property type="entry name" value="bMERB_dom"/>
</dbReference>
<dbReference type="SMART" id="SM01203">
    <property type="entry name" value="DUF3585"/>
    <property type="match status" value="1"/>
</dbReference>
<dbReference type="InterPro" id="IPR001715">
    <property type="entry name" value="CH_dom"/>
</dbReference>
<feature type="region of interest" description="Disordered" evidence="6">
    <location>
        <begin position="905"/>
        <end position="930"/>
    </location>
</feature>
<dbReference type="PANTHER" id="PTHR23167:SF46">
    <property type="entry name" value="EPS15 HOMOLOGY DOMAIN CONTAINING PROTEIN-BINDING PROTEIN 1, ISOFORM F"/>
    <property type="match status" value="1"/>
</dbReference>
<dbReference type="EMBL" id="OX597843">
    <property type="protein sequence ID" value="CAI9744346.1"/>
    <property type="molecule type" value="Genomic_DNA"/>
</dbReference>
<dbReference type="FunFam" id="1.10.418.10:FF:000023">
    <property type="entry name" value="EH domain-binding protein 1 isoform X1"/>
    <property type="match status" value="1"/>
</dbReference>
<feature type="domain" description="BMERB" evidence="9">
    <location>
        <begin position="966"/>
        <end position="1117"/>
    </location>
</feature>
<evidence type="ECO:0000256" key="1">
    <source>
        <dbReference type="ARBA" id="ARBA00004177"/>
    </source>
</evidence>
<keyword evidence="4 5" id="KW-0175">Coiled coil</keyword>
<feature type="compositionally biased region" description="Low complexity" evidence="6">
    <location>
        <begin position="772"/>
        <end position="783"/>
    </location>
</feature>
<dbReference type="Pfam" id="PF10358">
    <property type="entry name" value="NT-C2"/>
    <property type="match status" value="1"/>
</dbReference>
<comment type="subcellular location">
    <subcellularLocation>
        <location evidence="1">Endosome</location>
    </subcellularLocation>
</comment>
<feature type="region of interest" description="Disordered" evidence="6">
    <location>
        <begin position="214"/>
        <end position="420"/>
    </location>
</feature>
<feature type="compositionally biased region" description="Polar residues" evidence="6">
    <location>
        <begin position="665"/>
        <end position="703"/>
    </location>
</feature>
<feature type="compositionally biased region" description="Polar residues" evidence="6">
    <location>
        <begin position="251"/>
        <end position="277"/>
    </location>
</feature>
<sequence length="1133" mass="126770">MSVWKRLQRVGKSASKFKFTASYQKLVVECTKEWQPDKVCVVWTRRSRRETSQPMSWIPTIQNPYRGVIEWNVPDNVEITVTCFRNSRQEQYEDKEWIFMIESISRNGRRKILASKPINMTHFATHIPSQNSITLQLKPTSKKVKEASLHLTLSCLFLREGKATDEDMQSVASLWSIGKSDIGNLDDLDEADEEQEDADLSAQFSEVSAQLSMLGRDPDDSANLSGQLRGSTPHDRTLNSTNPFDEPSNPFEDSTNPFEDSTNPFDEQPNDETNTNPFDDPAEAFVYEDLSSSRGGASRSNLTLKNSSINRAPAKSNRSATLPGKLRTSVGNGQSGKTEALAPKKPLGSVAERPHYHGTPPSTPPEEKQRVRPITPPVIDPAMGKPSPRKSPVRQTKVSQKAETDENTTSSSSSGGSNSTKDLLTWCQSVTVGYRGVKVTNLTTSWRNGLAFCAIIHHFRPDLLDFSLLSPQDIKTNCKVAFDAAATLGIPRLIEPADMVLLSVPDKLSVMTYLHQLRAYFSGQMLEIQQIGTDTSESTYTLGAQIDEEEDRKISEEMYGKEINRATTSHSASDLKDEVAVDDELPPPGSRSPSVKEAMQMYESLQLTPTMEKHALRHRSKSKSPECPPKSHHEATPESRTSPRASSPNSTLSPRNKRPAPLPPQTSTSVPRKSTPSPEPQKSATPISPSSLSRVSPTKSTLPQLPPLKIAHSKGKAPEKPVLMTRKQLMNPFDSDDDEDNNNNDASDETEEEAKEGVAVKPSSPATPTPAPRSSMSKTSPSKSSHEIANGSMRESRVTSPYDKDHNDQENEQPTSSSPNELREQRSKSGSLSREDSTEDSSDPVTAQKELERQVHFRQQAHRLIAEVRADLEKQSGYISVEKDLDNNTKFQPLKLKRLSLTKPNINLSPISSPGPTDTREDVPTPTPPPHDEDEILDTQNSLLKVPGLSEDGLTDSVTFWDMLSTSSQEELKDTNQYVKSETEALEREQTQIDERAASLEMELRTVMKKGNNRSKEEQLMQEWFLLVNKRNALIRRQMQLNILEKEDDLERKFQLLTREIRNIMDIDDWQKTEAQKKREKLLLDKLVAVVNKRDELVQHLDTQEKAIAEDEELDLKISEGNLLRKEKICSVQ</sequence>
<evidence type="ECO:0000259" key="9">
    <source>
        <dbReference type="PROSITE" id="PS51848"/>
    </source>
</evidence>
<evidence type="ECO:0000256" key="4">
    <source>
        <dbReference type="ARBA" id="ARBA00023054"/>
    </source>
</evidence>
<feature type="region of interest" description="Disordered" evidence="6">
    <location>
        <begin position="612"/>
        <end position="854"/>
    </location>
</feature>
<evidence type="ECO:0000313" key="11">
    <source>
        <dbReference type="Proteomes" id="UP001162480"/>
    </source>
</evidence>